<dbReference type="EMBL" id="PDVP01000011">
    <property type="protein sequence ID" value="PHP65944.1"/>
    <property type="molecule type" value="Genomic_DNA"/>
</dbReference>
<proteinExistence type="predicted"/>
<dbReference type="AlphaFoldDB" id="A0A2G1QKF0"/>
<name>A0A2G1QKF0_9HYPH</name>
<dbReference type="Pfam" id="PF00440">
    <property type="entry name" value="TetR_N"/>
    <property type="match status" value="1"/>
</dbReference>
<feature type="domain" description="HTH tetR-type" evidence="3">
    <location>
        <begin position="43"/>
        <end position="103"/>
    </location>
</feature>
<evidence type="ECO:0000313" key="5">
    <source>
        <dbReference type="Proteomes" id="UP000221168"/>
    </source>
</evidence>
<feature type="DNA-binding region" description="H-T-H motif" evidence="2">
    <location>
        <begin position="66"/>
        <end position="85"/>
    </location>
</feature>
<protein>
    <recommendedName>
        <fullName evidence="3">HTH tetR-type domain-containing protein</fullName>
    </recommendedName>
</protein>
<evidence type="ECO:0000256" key="1">
    <source>
        <dbReference type="ARBA" id="ARBA00023125"/>
    </source>
</evidence>
<keyword evidence="5" id="KW-1185">Reference proteome</keyword>
<dbReference type="InterPro" id="IPR009057">
    <property type="entry name" value="Homeodomain-like_sf"/>
</dbReference>
<keyword evidence="1 2" id="KW-0238">DNA-binding</keyword>
<gene>
    <name evidence="4" type="ORF">CSC94_16635</name>
</gene>
<reference evidence="4 5" key="1">
    <citation type="submission" date="2017-10" db="EMBL/GenBank/DDBJ databases">
        <title>Sedimentibacterium mangrovi gen. nov., sp. nov., a novel member of family Phyllobacteriacea isolated from mangrove sediment.</title>
        <authorList>
            <person name="Liao H."/>
            <person name="Tian Y."/>
        </authorList>
    </citation>
    <scope>NUCLEOTIDE SEQUENCE [LARGE SCALE GENOMIC DNA]</scope>
    <source>
        <strain evidence="4 5">X9-2-2</strain>
    </source>
</reference>
<sequence length="235" mass="26589">MDMNPLAQLKTDQTYGIFIEKGEVAMRKPASQHRRRSQADRVRETRETLFEAVLDCLDQKGYADTTIAAVQDMSGLSRGALMYHFATRQEMIVATAKRLLEAAIRPTRRLSTARAMAGGNVADLLMFYWRHIVNTREGRAFIEILVACRTDAALDLALAPHFAEWDEEIGKAAQESFRAVSGLEDDAAMLWSMARAFLRGLVIHARFVDDPMRLEGMVRRFGMMMAEELSLRGRM</sequence>
<evidence type="ECO:0000256" key="2">
    <source>
        <dbReference type="PROSITE-ProRule" id="PRU00335"/>
    </source>
</evidence>
<dbReference type="OrthoDB" id="9805134at2"/>
<dbReference type="PROSITE" id="PS50977">
    <property type="entry name" value="HTH_TETR_2"/>
    <property type="match status" value="1"/>
</dbReference>
<dbReference type="InterPro" id="IPR001647">
    <property type="entry name" value="HTH_TetR"/>
</dbReference>
<evidence type="ECO:0000259" key="3">
    <source>
        <dbReference type="PROSITE" id="PS50977"/>
    </source>
</evidence>
<organism evidence="4 5">
    <name type="scientific">Zhengella mangrovi</name>
    <dbReference type="NCBI Taxonomy" id="1982044"/>
    <lineage>
        <taxon>Bacteria</taxon>
        <taxon>Pseudomonadati</taxon>
        <taxon>Pseudomonadota</taxon>
        <taxon>Alphaproteobacteria</taxon>
        <taxon>Hyphomicrobiales</taxon>
        <taxon>Notoacmeibacteraceae</taxon>
        <taxon>Zhengella</taxon>
    </lineage>
</organism>
<evidence type="ECO:0000313" key="4">
    <source>
        <dbReference type="EMBL" id="PHP65944.1"/>
    </source>
</evidence>
<dbReference type="SUPFAM" id="SSF46689">
    <property type="entry name" value="Homeodomain-like"/>
    <property type="match status" value="1"/>
</dbReference>
<dbReference type="Gene3D" id="1.10.357.10">
    <property type="entry name" value="Tetracycline Repressor, domain 2"/>
    <property type="match status" value="1"/>
</dbReference>
<dbReference type="PRINTS" id="PR00455">
    <property type="entry name" value="HTHTETR"/>
</dbReference>
<dbReference type="GO" id="GO:0003677">
    <property type="term" value="F:DNA binding"/>
    <property type="evidence" value="ECO:0007669"/>
    <property type="project" value="UniProtKB-UniRule"/>
</dbReference>
<accession>A0A2G1QKF0</accession>
<dbReference type="Proteomes" id="UP000221168">
    <property type="component" value="Unassembled WGS sequence"/>
</dbReference>
<comment type="caution">
    <text evidence="4">The sequence shown here is derived from an EMBL/GenBank/DDBJ whole genome shotgun (WGS) entry which is preliminary data.</text>
</comment>